<keyword evidence="1" id="KW-0472">Membrane</keyword>
<gene>
    <name evidence="2" type="ORF">P7U51_002126</name>
</gene>
<feature type="transmembrane region" description="Helical" evidence="1">
    <location>
        <begin position="7"/>
        <end position="25"/>
    </location>
</feature>
<accession>A0AAN4EU62</accession>
<sequence>MMGKRLFCYISGFFIFFTLCVLVFFCKNEWWWLFSNSSDLKKLGFDWIFSAWGVSLGIHGTISALSLTFMSVTVDAVNKSSPHALESYIRKKILDEINLVQFGIDAISTLIISFFFFVFGGGIAQYVVSQLLSMYFLLKYFKTYLKLFNMSRNKNFAVEYLQSHCSSLVKGYTLLEDANSELHDKILNLVRDLPSGYYSYGKMKMQKQQPYSIGISGGDNVLTVDIDLEKFHKLNNFLNGMKMKGLLDEYEIIVPNINLHSSGSKSIEVNYTAKKILDKKTSKKVSSLIIGVLITDNELKVINHYDELINGVVIYLYSALLENNRESIRNAINVFSCLVNGDVSAYPFDIAFGLSYQCLNDSDVKKNSIDELMNNFSELNVNLRKKTAALEFIIQIAKLSLNRDDFNAFIKNHEDTLNSYLSYHDDNADYYEVIKGLIESACNELDYSAIMFWGEYFNAGTKHLSVKYLNLEKRNASEIISVIFKIQRFVLTVLQMRWSAIQTDNKSDVEIDAIINASKLWSDLAIFSNYTDEIELYGMLFGSYEERIRASIDEQRIRNLPEGEAYTVTEYHYAIRALVFILLVLAVKRRGFNLRYLYDWRKLVDVVGFSSNDYHLLIKACESSELDVMVTSMGYDNNEVKREVDLIKDKFDMMLEYKSKEVTRKVIKSTMDKNIVLRFKIDVNLHLNKWLVSTLNVDLSKLPICHKTSELIFYPSKREFLGVVDDVSYLSSAGLYGDGIISIYKQQLFNCVKAGGRFLKFNDADIEKSNYILFVNKNSVKNYNYEVYKDYKLTYFFEDENALNNIYAVSLDSFTFFRGFDSNDACHIEIKQITKDNYRLYSKARNLNDDDEIFEKVILKLYPNFKVSFNIDDVIFTE</sequence>
<feature type="transmembrane region" description="Helical" evidence="1">
    <location>
        <begin position="45"/>
        <end position="78"/>
    </location>
</feature>
<comment type="caution">
    <text evidence="2">The sequence shown here is derived from an EMBL/GenBank/DDBJ whole genome shotgun (WGS) entry which is preliminary data.</text>
</comment>
<evidence type="ECO:0000313" key="3">
    <source>
        <dbReference type="Proteomes" id="UP001169574"/>
    </source>
</evidence>
<proteinExistence type="predicted"/>
<evidence type="ECO:0000313" key="2">
    <source>
        <dbReference type="EMBL" id="EMM7457627.1"/>
    </source>
</evidence>
<dbReference type="AlphaFoldDB" id="A0AAN4EU62"/>
<dbReference type="Proteomes" id="UP001169574">
    <property type="component" value="Unassembled WGS sequence"/>
</dbReference>
<keyword evidence="1" id="KW-0812">Transmembrane</keyword>
<name>A0AAN4EU62_CITFR</name>
<dbReference type="EMBL" id="ABLGCN030000004">
    <property type="protein sequence ID" value="EMM7457627.1"/>
    <property type="molecule type" value="Genomic_DNA"/>
</dbReference>
<keyword evidence="1" id="KW-1133">Transmembrane helix</keyword>
<reference evidence="2" key="1">
    <citation type="submission" date="2024-02" db="EMBL/GenBank/DDBJ databases">
        <authorList>
            <consortium name="Clinical and Environmental Microbiology Branch: Whole genome sequencing antimicrobial resistance pathogens in the healthcare setting"/>
        </authorList>
    </citation>
    <scope>NUCLEOTIDE SEQUENCE</scope>
    <source>
        <strain evidence="2">Whole organism</strain>
    </source>
</reference>
<organism evidence="2 3">
    <name type="scientific">Citrobacter freundii</name>
    <dbReference type="NCBI Taxonomy" id="546"/>
    <lineage>
        <taxon>Bacteria</taxon>
        <taxon>Pseudomonadati</taxon>
        <taxon>Pseudomonadota</taxon>
        <taxon>Gammaproteobacteria</taxon>
        <taxon>Enterobacterales</taxon>
        <taxon>Enterobacteriaceae</taxon>
        <taxon>Citrobacter</taxon>
        <taxon>Citrobacter freundii complex</taxon>
    </lineage>
</organism>
<evidence type="ECO:0000256" key="1">
    <source>
        <dbReference type="SAM" id="Phobius"/>
    </source>
</evidence>
<feature type="transmembrane region" description="Helical" evidence="1">
    <location>
        <begin position="99"/>
        <end position="117"/>
    </location>
</feature>
<protein>
    <submittedName>
        <fullName evidence="2">Uncharacterized protein</fullName>
    </submittedName>
</protein>